<evidence type="ECO:0000313" key="9">
    <source>
        <dbReference type="EMBL" id="AMJ79442.1"/>
    </source>
</evidence>
<feature type="transmembrane region" description="Helical" evidence="8">
    <location>
        <begin position="439"/>
        <end position="467"/>
    </location>
</feature>
<evidence type="ECO:0000256" key="5">
    <source>
        <dbReference type="ARBA" id="ARBA00022692"/>
    </source>
</evidence>
<dbReference type="AlphaFoldDB" id="A0AAC8XLC2"/>
<evidence type="ECO:0000256" key="4">
    <source>
        <dbReference type="ARBA" id="ARBA00022475"/>
    </source>
</evidence>
<feature type="transmembrane region" description="Helical" evidence="8">
    <location>
        <begin position="357"/>
        <end position="378"/>
    </location>
</feature>
<evidence type="ECO:0000256" key="1">
    <source>
        <dbReference type="ARBA" id="ARBA00004651"/>
    </source>
</evidence>
<feature type="transmembrane region" description="Helical" evidence="8">
    <location>
        <begin position="34"/>
        <end position="57"/>
    </location>
</feature>
<sequence length="544" mass="56920">MIATNLLIAAYAPLFLLIYLMVKPNGMTSSKALPLSALAAYLIVIFNGHSPLTLIHASVIQGVLLALTPLSIIAGAIFLFLCMEKTGALATLKNGLNTISSNKVAQLMIVGWAFAFLIEGASGFGTPAAIAAPILFSLGFAPVNVALFCLVTNTIPVIFGAMGTPVWFGMSLLSLQEDTIIDIATLAALISTLVAPAIVFMALRLVIPSWKIIFRHSLFIVSSTCACTLPFFALSFYSVEFPSLLGGGIGLIVTVLIAKSGVGLSSAANEFETKVDTQKKTASPSGRELAKASFPLWGTVIMLLLTRLPELGLRSLLQDGDPNITASLGILGNLSVSASLVISITDILGTSIQWKHSVLYVPSLIPFIVVAFASVYSFGSREWGSRITSVSSQTAVRMTKPLFALLGALVFVNLMMLGGEQSAVSVIGKHMAYLAGNNWPLFAPLLGALGSFFSGSATISNLTFAGIQHAIAEQLSLPLQVVLALQSVGAAMGNMVCINNIVAVTAILGLKGQDGVILKKAAGILAIYAILVGSLGASLISIYR</sequence>
<comment type="subcellular location">
    <subcellularLocation>
        <location evidence="8">Cell inner membrane</location>
        <topology evidence="8">Multi-pass membrane protein</topology>
    </subcellularLocation>
    <subcellularLocation>
        <location evidence="1">Cell membrane</location>
        <topology evidence="1">Multi-pass membrane protein</topology>
    </subcellularLocation>
</comment>
<evidence type="ECO:0000256" key="6">
    <source>
        <dbReference type="ARBA" id="ARBA00022989"/>
    </source>
</evidence>
<evidence type="ECO:0000256" key="2">
    <source>
        <dbReference type="ARBA" id="ARBA00010100"/>
    </source>
</evidence>
<dbReference type="EMBL" id="CP013928">
    <property type="protein sequence ID" value="AMJ79442.1"/>
    <property type="molecule type" value="Genomic_DNA"/>
</dbReference>
<feature type="transmembrane region" description="Helical" evidence="8">
    <location>
        <begin position="181"/>
        <end position="206"/>
    </location>
</feature>
<feature type="transmembrane region" description="Helical" evidence="8">
    <location>
        <begin position="157"/>
        <end position="175"/>
    </location>
</feature>
<evidence type="ECO:0000256" key="3">
    <source>
        <dbReference type="ARBA" id="ARBA00022448"/>
    </source>
</evidence>
<feature type="transmembrane region" description="Helical" evidence="8">
    <location>
        <begin position="522"/>
        <end position="543"/>
    </location>
</feature>
<keyword evidence="8" id="KW-0997">Cell inner membrane</keyword>
<reference evidence="9 10" key="1">
    <citation type="submission" date="2015-12" db="EMBL/GenBank/DDBJ databases">
        <title>Intraspecies pangenome expansion in the marine bacterium Alteromonas.</title>
        <authorList>
            <person name="Lopez-Perez M."/>
            <person name="Rodriguez-Valera F."/>
        </authorList>
    </citation>
    <scope>NUCLEOTIDE SEQUENCE [LARGE SCALE GENOMIC DNA]</scope>
    <source>
        <strain evidence="9 10">UM8</strain>
    </source>
</reference>
<dbReference type="GO" id="GO:0015295">
    <property type="term" value="F:solute:proton symporter activity"/>
    <property type="evidence" value="ECO:0007669"/>
    <property type="project" value="TreeGrafter"/>
</dbReference>
<protein>
    <recommendedName>
        <fullName evidence="8">L-lactate permease</fullName>
    </recommendedName>
</protein>
<dbReference type="Proteomes" id="UP000061468">
    <property type="component" value="Chromosome"/>
</dbReference>
<keyword evidence="3 8" id="KW-0813">Transport</keyword>
<dbReference type="GO" id="GO:0015129">
    <property type="term" value="F:lactate transmembrane transporter activity"/>
    <property type="evidence" value="ECO:0007669"/>
    <property type="project" value="UniProtKB-UniRule"/>
</dbReference>
<name>A0AAC8XLC2_9ALTE</name>
<evidence type="ECO:0000256" key="7">
    <source>
        <dbReference type="ARBA" id="ARBA00023136"/>
    </source>
</evidence>
<feature type="transmembrane region" description="Helical" evidence="8">
    <location>
        <begin position="6"/>
        <end position="22"/>
    </location>
</feature>
<dbReference type="RefSeq" id="WP_015067785.1">
    <property type="nucleotide sequence ID" value="NZ_CAXGIV010000031.1"/>
</dbReference>
<gene>
    <name evidence="9" type="ORF">AV942_14655</name>
</gene>
<dbReference type="Pfam" id="PF02652">
    <property type="entry name" value="Lactate_perm"/>
    <property type="match status" value="1"/>
</dbReference>
<feature type="transmembrane region" description="Helical" evidence="8">
    <location>
        <begin position="63"/>
        <end position="83"/>
    </location>
</feature>
<dbReference type="GO" id="GO:0005886">
    <property type="term" value="C:plasma membrane"/>
    <property type="evidence" value="ECO:0007669"/>
    <property type="project" value="UniProtKB-SubCell"/>
</dbReference>
<feature type="transmembrane region" description="Helical" evidence="8">
    <location>
        <begin position="398"/>
        <end position="418"/>
    </location>
</feature>
<dbReference type="InterPro" id="IPR003804">
    <property type="entry name" value="Lactate_perm"/>
</dbReference>
<keyword evidence="4" id="KW-1003">Cell membrane</keyword>
<feature type="transmembrane region" description="Helical" evidence="8">
    <location>
        <begin position="326"/>
        <end position="345"/>
    </location>
</feature>
<proteinExistence type="inferred from homology"/>
<evidence type="ECO:0000256" key="8">
    <source>
        <dbReference type="RuleBase" id="RU365092"/>
    </source>
</evidence>
<feature type="transmembrane region" description="Helical" evidence="8">
    <location>
        <begin position="487"/>
        <end position="510"/>
    </location>
</feature>
<feature type="transmembrane region" description="Helical" evidence="8">
    <location>
        <begin position="245"/>
        <end position="268"/>
    </location>
</feature>
<keyword evidence="5 8" id="KW-0812">Transmembrane</keyword>
<dbReference type="PANTHER" id="PTHR30003">
    <property type="entry name" value="L-LACTATE PERMEASE"/>
    <property type="match status" value="1"/>
</dbReference>
<comment type="function">
    <text evidence="8">Uptake of L-lactate across the membrane. Can also transport D-lactate and glycolate.</text>
</comment>
<dbReference type="PANTHER" id="PTHR30003:SF0">
    <property type="entry name" value="GLYCOLATE PERMEASE GLCA-RELATED"/>
    <property type="match status" value="1"/>
</dbReference>
<keyword evidence="6 8" id="KW-1133">Transmembrane helix</keyword>
<comment type="similarity">
    <text evidence="2 8">Belongs to the lactate permease family.</text>
</comment>
<organism evidence="9 10">
    <name type="scientific">Alteromonas mediterranea</name>
    <dbReference type="NCBI Taxonomy" id="314275"/>
    <lineage>
        <taxon>Bacteria</taxon>
        <taxon>Pseudomonadati</taxon>
        <taxon>Pseudomonadota</taxon>
        <taxon>Gammaproteobacteria</taxon>
        <taxon>Alteromonadales</taxon>
        <taxon>Alteromonadaceae</taxon>
        <taxon>Alteromonas/Salinimonas group</taxon>
        <taxon>Alteromonas</taxon>
    </lineage>
</organism>
<keyword evidence="7 8" id="KW-0472">Membrane</keyword>
<evidence type="ECO:0000313" key="10">
    <source>
        <dbReference type="Proteomes" id="UP000061468"/>
    </source>
</evidence>
<accession>A0AAC8XLC2</accession>
<feature type="transmembrane region" description="Helical" evidence="8">
    <location>
        <begin position="218"/>
        <end position="239"/>
    </location>
</feature>